<organism evidence="8 9">
    <name type="scientific">Petrolisthes manimaculis</name>
    <dbReference type="NCBI Taxonomy" id="1843537"/>
    <lineage>
        <taxon>Eukaryota</taxon>
        <taxon>Metazoa</taxon>
        <taxon>Ecdysozoa</taxon>
        <taxon>Arthropoda</taxon>
        <taxon>Crustacea</taxon>
        <taxon>Multicrustacea</taxon>
        <taxon>Malacostraca</taxon>
        <taxon>Eumalacostraca</taxon>
        <taxon>Eucarida</taxon>
        <taxon>Decapoda</taxon>
        <taxon>Pleocyemata</taxon>
        <taxon>Anomura</taxon>
        <taxon>Galatheoidea</taxon>
        <taxon>Porcellanidae</taxon>
        <taxon>Petrolisthes</taxon>
    </lineage>
</organism>
<name>A0AAE1QLC5_9EUCA</name>
<evidence type="ECO:0000256" key="6">
    <source>
        <dbReference type="SAM" id="MobiDB-lite"/>
    </source>
</evidence>
<evidence type="ECO:0000313" key="9">
    <source>
        <dbReference type="Proteomes" id="UP001292094"/>
    </source>
</evidence>
<evidence type="ECO:0000256" key="1">
    <source>
        <dbReference type="ARBA" id="ARBA00022695"/>
    </source>
</evidence>
<reference evidence="8" key="1">
    <citation type="submission" date="2023-11" db="EMBL/GenBank/DDBJ databases">
        <title>Genome assemblies of two species of porcelain crab, Petrolisthes cinctipes and Petrolisthes manimaculis (Anomura: Porcellanidae).</title>
        <authorList>
            <person name="Angst P."/>
        </authorList>
    </citation>
    <scope>NUCLEOTIDE SEQUENCE</scope>
    <source>
        <strain evidence="8">PB745_02</strain>
        <tissue evidence="8">Gill</tissue>
    </source>
</reference>
<keyword evidence="5" id="KW-0511">Multifunctional enzyme</keyword>
<dbReference type="InterPro" id="IPR043502">
    <property type="entry name" value="DNA/RNA_pol_sf"/>
</dbReference>
<feature type="compositionally biased region" description="Polar residues" evidence="6">
    <location>
        <begin position="228"/>
        <end position="237"/>
    </location>
</feature>
<dbReference type="PANTHER" id="PTHR37984:SF5">
    <property type="entry name" value="PROTEIN NYNRIN-LIKE"/>
    <property type="match status" value="1"/>
</dbReference>
<feature type="compositionally biased region" description="Polar residues" evidence="6">
    <location>
        <begin position="260"/>
        <end position="270"/>
    </location>
</feature>
<feature type="domain" description="Reverse transcriptase/retrotransposon-derived protein RNase H-like" evidence="7">
    <location>
        <begin position="90"/>
        <end position="151"/>
    </location>
</feature>
<dbReference type="FunFam" id="3.10.20.370:FF:000001">
    <property type="entry name" value="Retrovirus-related Pol polyprotein from transposon 17.6-like protein"/>
    <property type="match status" value="1"/>
</dbReference>
<evidence type="ECO:0000256" key="4">
    <source>
        <dbReference type="ARBA" id="ARBA00022918"/>
    </source>
</evidence>
<keyword evidence="1" id="KW-0548">Nucleotidyltransferase</keyword>
<keyword evidence="3" id="KW-0378">Hydrolase</keyword>
<dbReference type="Proteomes" id="UP001292094">
    <property type="component" value="Unassembled WGS sequence"/>
</dbReference>
<evidence type="ECO:0000313" key="8">
    <source>
        <dbReference type="EMBL" id="KAK4328861.1"/>
    </source>
</evidence>
<evidence type="ECO:0000256" key="5">
    <source>
        <dbReference type="ARBA" id="ARBA00023268"/>
    </source>
</evidence>
<dbReference type="Gene3D" id="3.10.20.370">
    <property type="match status" value="1"/>
</dbReference>
<dbReference type="EMBL" id="JAWZYT010000052">
    <property type="protein sequence ID" value="KAK4328861.1"/>
    <property type="molecule type" value="Genomic_DNA"/>
</dbReference>
<evidence type="ECO:0000256" key="3">
    <source>
        <dbReference type="ARBA" id="ARBA00022759"/>
    </source>
</evidence>
<keyword evidence="3" id="KW-0255">Endonuclease</keyword>
<keyword evidence="4" id="KW-0695">RNA-directed DNA polymerase</keyword>
<dbReference type="InterPro" id="IPR041577">
    <property type="entry name" value="RT_RNaseH_2"/>
</dbReference>
<comment type="caution">
    <text evidence="8">The sequence shown here is derived from an EMBL/GenBank/DDBJ whole genome shotgun (WGS) entry which is preliminary data.</text>
</comment>
<dbReference type="PANTHER" id="PTHR37984">
    <property type="entry name" value="PROTEIN CBG26694"/>
    <property type="match status" value="1"/>
</dbReference>
<dbReference type="GO" id="GO:0004519">
    <property type="term" value="F:endonuclease activity"/>
    <property type="evidence" value="ECO:0007669"/>
    <property type="project" value="UniProtKB-KW"/>
</dbReference>
<keyword evidence="1" id="KW-0808">Transferase</keyword>
<dbReference type="SUPFAM" id="SSF56672">
    <property type="entry name" value="DNA/RNA polymerases"/>
    <property type="match status" value="1"/>
</dbReference>
<keyword evidence="2" id="KW-0540">Nuclease</keyword>
<dbReference type="Pfam" id="PF17919">
    <property type="entry name" value="RT_RNaseH_2"/>
    <property type="match status" value="1"/>
</dbReference>
<keyword evidence="9" id="KW-1185">Reference proteome</keyword>
<gene>
    <name evidence="8" type="ORF">Pmani_000752</name>
</gene>
<protein>
    <recommendedName>
        <fullName evidence="7">Reverse transcriptase/retrotransposon-derived protein RNase H-like domain-containing protein</fullName>
    </recommendedName>
</protein>
<evidence type="ECO:0000256" key="2">
    <source>
        <dbReference type="ARBA" id="ARBA00022722"/>
    </source>
</evidence>
<proteinExistence type="predicted"/>
<evidence type="ECO:0000259" key="7">
    <source>
        <dbReference type="Pfam" id="PF17919"/>
    </source>
</evidence>
<dbReference type="InterPro" id="IPR050951">
    <property type="entry name" value="Retrovirus_Pol_polyprotein"/>
</dbReference>
<sequence>MLKKYEEDNGDEYVANYVNVSVNSVVQDCAAVVIYESEEAGQLLLPEIESLNCWSDVTFSEGLSLAEKEETLLRLQEAGLKVNPRKCEIDMCKGFFLRTDASGVGIGAVLMQYHHEVLWPVAYSSRKLKKVELNYSTVERELLAVIEGVRRTLKLKLATGTVVMLSEVRVRIDSPWLKGEVKAAVCQSPVYDLVVGGLDNEKVVPSLKTNPSTEECDMTESLQTIKKVGSTATTSRTPEVKGELSLLSSEDSPPEGCEDSSPTTSDSCVSAVTRGQARRVIQPTQPLKIPFFPVEEGYASS</sequence>
<feature type="region of interest" description="Disordered" evidence="6">
    <location>
        <begin position="228"/>
        <end position="271"/>
    </location>
</feature>
<accession>A0AAE1QLC5</accession>
<dbReference type="AlphaFoldDB" id="A0AAE1QLC5"/>
<dbReference type="GO" id="GO:0003964">
    <property type="term" value="F:RNA-directed DNA polymerase activity"/>
    <property type="evidence" value="ECO:0007669"/>
    <property type="project" value="UniProtKB-KW"/>
</dbReference>